<keyword evidence="1" id="KW-0862">Zinc</keyword>
<sequence>MKHSDHEKHHIRLRRERVIRSKQEAQFSILFKLLTIRPFNGEALKSSVRAMWMSPGGVTIRDITDNLFMAVFTSKDDMERIFFLSPWTFDKKIIQMVGFVGDLQLTAVKFTYVAFWIRIMNLPIKNMTREVGEDIGQAVEMDLAIPLMRGCIVQVEEADPVWVDFRYEHLPTFCYRCGIIGHNGNECIARRGGSRATVFDRDQYGSWLRALPIRFPQSGRRFEDAADCGSSDAQPQQTEFRGGQLVQGVALHEPPHNEATSSANHGIQNPNDLDSVTASVEAVEAEHDILHVPTFMEVQVNLNASGTVRVYAPRSANLVMGATHPNNSGLGLSEESQFTATTVGEGSGFPVVVDVMPDRLVFNNGPGGGSSFSSKAHVPKPASWKKQARAQSSGNIGPHAPVQRRRGKHALTEVMESDAIDAGEPSMKKARNNGGVVIHESEFGGGY</sequence>
<evidence type="ECO:0000256" key="1">
    <source>
        <dbReference type="PROSITE-ProRule" id="PRU00047"/>
    </source>
</evidence>
<dbReference type="PROSITE" id="PS50158">
    <property type="entry name" value="ZF_CCHC"/>
    <property type="match status" value="1"/>
</dbReference>
<proteinExistence type="predicted"/>
<evidence type="ECO:0000256" key="2">
    <source>
        <dbReference type="SAM" id="MobiDB-lite"/>
    </source>
</evidence>
<protein>
    <recommendedName>
        <fullName evidence="3">CCHC-type domain-containing protein</fullName>
    </recommendedName>
</protein>
<accession>A0A2N9GUR8</accession>
<dbReference type="Pfam" id="PF14111">
    <property type="entry name" value="DUF4283"/>
    <property type="match status" value="1"/>
</dbReference>
<dbReference type="AlphaFoldDB" id="A0A2N9GUR8"/>
<dbReference type="InterPro" id="IPR040256">
    <property type="entry name" value="At4g02000-like"/>
</dbReference>
<dbReference type="PANTHER" id="PTHR31286:SF167">
    <property type="entry name" value="OS09G0268800 PROTEIN"/>
    <property type="match status" value="1"/>
</dbReference>
<keyword evidence="1" id="KW-0479">Metal-binding</keyword>
<dbReference type="Pfam" id="PF14392">
    <property type="entry name" value="zf-CCHC_4"/>
    <property type="match status" value="1"/>
</dbReference>
<dbReference type="InterPro" id="IPR001878">
    <property type="entry name" value="Znf_CCHC"/>
</dbReference>
<dbReference type="PANTHER" id="PTHR31286">
    <property type="entry name" value="GLYCINE-RICH CELL WALL STRUCTURAL PROTEIN 1.8-LIKE"/>
    <property type="match status" value="1"/>
</dbReference>
<organism evidence="4">
    <name type="scientific">Fagus sylvatica</name>
    <name type="common">Beechnut</name>
    <dbReference type="NCBI Taxonomy" id="28930"/>
    <lineage>
        <taxon>Eukaryota</taxon>
        <taxon>Viridiplantae</taxon>
        <taxon>Streptophyta</taxon>
        <taxon>Embryophyta</taxon>
        <taxon>Tracheophyta</taxon>
        <taxon>Spermatophyta</taxon>
        <taxon>Magnoliopsida</taxon>
        <taxon>eudicotyledons</taxon>
        <taxon>Gunneridae</taxon>
        <taxon>Pentapetalae</taxon>
        <taxon>rosids</taxon>
        <taxon>fabids</taxon>
        <taxon>Fagales</taxon>
        <taxon>Fagaceae</taxon>
        <taxon>Fagus</taxon>
    </lineage>
</organism>
<dbReference type="GO" id="GO:0003676">
    <property type="term" value="F:nucleic acid binding"/>
    <property type="evidence" value="ECO:0007669"/>
    <property type="project" value="InterPro"/>
</dbReference>
<evidence type="ECO:0000313" key="4">
    <source>
        <dbReference type="EMBL" id="SPD03315.1"/>
    </source>
</evidence>
<gene>
    <name evidence="4" type="ORF">FSB_LOCUS31197</name>
</gene>
<keyword evidence="1" id="KW-0863">Zinc-finger</keyword>
<evidence type="ECO:0000259" key="3">
    <source>
        <dbReference type="PROSITE" id="PS50158"/>
    </source>
</evidence>
<name>A0A2N9GUR8_FAGSY</name>
<dbReference type="InterPro" id="IPR025558">
    <property type="entry name" value="DUF4283"/>
</dbReference>
<feature type="domain" description="CCHC-type" evidence="3">
    <location>
        <begin position="174"/>
        <end position="187"/>
    </location>
</feature>
<dbReference type="InterPro" id="IPR025836">
    <property type="entry name" value="Zn_knuckle_CX2CX4HX4C"/>
</dbReference>
<dbReference type="GO" id="GO:0008270">
    <property type="term" value="F:zinc ion binding"/>
    <property type="evidence" value="ECO:0007669"/>
    <property type="project" value="UniProtKB-KW"/>
</dbReference>
<dbReference type="EMBL" id="OIVN01002402">
    <property type="protein sequence ID" value="SPD03315.1"/>
    <property type="molecule type" value="Genomic_DNA"/>
</dbReference>
<reference evidence="4" key="1">
    <citation type="submission" date="2018-02" db="EMBL/GenBank/DDBJ databases">
        <authorList>
            <person name="Cohen D.B."/>
            <person name="Kent A.D."/>
        </authorList>
    </citation>
    <scope>NUCLEOTIDE SEQUENCE</scope>
</reference>
<feature type="region of interest" description="Disordered" evidence="2">
    <location>
        <begin position="366"/>
        <end position="407"/>
    </location>
</feature>